<keyword evidence="1" id="KW-0812">Transmembrane</keyword>
<dbReference type="OMA" id="QEMERYQ"/>
<feature type="transmembrane region" description="Helical" evidence="1">
    <location>
        <begin position="40"/>
        <end position="59"/>
    </location>
</feature>
<dbReference type="InParanoid" id="F0ZYK9"/>
<keyword evidence="1" id="KW-0472">Membrane</keyword>
<keyword evidence="3" id="KW-1185">Reference proteome</keyword>
<dbReference type="Proteomes" id="UP000001064">
    <property type="component" value="Unassembled WGS sequence"/>
</dbReference>
<reference evidence="3" key="1">
    <citation type="journal article" date="2011" name="Genome Biol.">
        <title>Comparative genomics of the social amoebae Dictyostelium discoideum and Dictyostelium purpureum.</title>
        <authorList>
            <consortium name="US DOE Joint Genome Institute (JGI-PGF)"/>
            <person name="Sucgang R."/>
            <person name="Kuo A."/>
            <person name="Tian X."/>
            <person name="Salerno W."/>
            <person name="Parikh A."/>
            <person name="Feasley C.L."/>
            <person name="Dalin E."/>
            <person name="Tu H."/>
            <person name="Huang E."/>
            <person name="Barry K."/>
            <person name="Lindquist E."/>
            <person name="Shapiro H."/>
            <person name="Bruce D."/>
            <person name="Schmutz J."/>
            <person name="Salamov A."/>
            <person name="Fey P."/>
            <person name="Gaudet P."/>
            <person name="Anjard C."/>
            <person name="Babu M.M."/>
            <person name="Basu S."/>
            <person name="Bushmanova Y."/>
            <person name="van der Wel H."/>
            <person name="Katoh-Kurasawa M."/>
            <person name="Dinh C."/>
            <person name="Coutinho P.M."/>
            <person name="Saito T."/>
            <person name="Elias M."/>
            <person name="Schaap P."/>
            <person name="Kay R.R."/>
            <person name="Henrissat B."/>
            <person name="Eichinger L."/>
            <person name="Rivero F."/>
            <person name="Putnam N.H."/>
            <person name="West C.M."/>
            <person name="Loomis W.F."/>
            <person name="Chisholm R.L."/>
            <person name="Shaulsky G."/>
            <person name="Strassmann J.E."/>
            <person name="Queller D.C."/>
            <person name="Kuspa A."/>
            <person name="Grigoriev I.V."/>
        </authorList>
    </citation>
    <scope>NUCLEOTIDE SEQUENCE [LARGE SCALE GENOMIC DNA]</scope>
    <source>
        <strain evidence="3">QSDP1</strain>
    </source>
</reference>
<dbReference type="eggNOG" id="ENOG502RIEP">
    <property type="taxonomic scope" value="Eukaryota"/>
</dbReference>
<dbReference type="EMBL" id="GL871286">
    <property type="protein sequence ID" value="EGC30972.1"/>
    <property type="molecule type" value="Genomic_DNA"/>
</dbReference>
<evidence type="ECO:0000313" key="3">
    <source>
        <dbReference type="Proteomes" id="UP000001064"/>
    </source>
</evidence>
<dbReference type="GeneID" id="10508303"/>
<dbReference type="RefSeq" id="XP_003292499.1">
    <property type="nucleotide sequence ID" value="XM_003292451.1"/>
</dbReference>
<gene>
    <name evidence="2" type="ORF">DICPUDRAFT_157220</name>
</gene>
<sequence length="117" mass="13620">MSDNSGSTGGNNVKDKIYKILEAMGIERNPKTFGGKFLKGFQLITIPLFIFILASKPYFEERNLSNKLYNERRLEALEMQKAKERSEKFDKEHPEIARELENYQKSLEQMKNNNGNK</sequence>
<organism evidence="2 3">
    <name type="scientific">Dictyostelium purpureum</name>
    <name type="common">Slime mold</name>
    <dbReference type="NCBI Taxonomy" id="5786"/>
    <lineage>
        <taxon>Eukaryota</taxon>
        <taxon>Amoebozoa</taxon>
        <taxon>Evosea</taxon>
        <taxon>Eumycetozoa</taxon>
        <taxon>Dictyostelia</taxon>
        <taxon>Dictyosteliales</taxon>
        <taxon>Dictyosteliaceae</taxon>
        <taxon>Dictyostelium</taxon>
    </lineage>
</organism>
<accession>F0ZYK9</accession>
<dbReference type="VEuPathDB" id="AmoebaDB:DICPUDRAFT_157220"/>
<dbReference type="FunCoup" id="F0ZYK9">
    <property type="interactions" value="140"/>
</dbReference>
<dbReference type="OrthoDB" id="17336at2759"/>
<dbReference type="AlphaFoldDB" id="F0ZYK9"/>
<keyword evidence="1" id="KW-1133">Transmembrane helix</keyword>
<dbReference type="KEGG" id="dpp:DICPUDRAFT_157220"/>
<protein>
    <submittedName>
        <fullName evidence="2">Uncharacterized protein</fullName>
    </submittedName>
</protein>
<proteinExistence type="predicted"/>
<name>F0ZYK9_DICPU</name>
<evidence type="ECO:0000313" key="2">
    <source>
        <dbReference type="EMBL" id="EGC30972.1"/>
    </source>
</evidence>
<evidence type="ECO:0000256" key="1">
    <source>
        <dbReference type="SAM" id="Phobius"/>
    </source>
</evidence>